<evidence type="ECO:0000313" key="5">
    <source>
        <dbReference type="EMBL" id="AYF77905.1"/>
    </source>
</evidence>
<dbReference type="InterPro" id="IPR036388">
    <property type="entry name" value="WH-like_DNA-bd_sf"/>
</dbReference>
<evidence type="ECO:0000313" key="6">
    <source>
        <dbReference type="Proteomes" id="UP000267164"/>
    </source>
</evidence>
<dbReference type="KEGG" id="nyu:D7D52_33405"/>
<dbReference type="SUPFAM" id="SSF46785">
    <property type="entry name" value="Winged helix' DNA-binding domain"/>
    <property type="match status" value="2"/>
</dbReference>
<feature type="domain" description="HTH hxlR-type" evidence="4">
    <location>
        <begin position="157"/>
        <end position="254"/>
    </location>
</feature>
<organism evidence="5 6">
    <name type="scientific">Nocardia yunnanensis</name>
    <dbReference type="NCBI Taxonomy" id="2382165"/>
    <lineage>
        <taxon>Bacteria</taxon>
        <taxon>Bacillati</taxon>
        <taxon>Actinomycetota</taxon>
        <taxon>Actinomycetes</taxon>
        <taxon>Mycobacteriales</taxon>
        <taxon>Nocardiaceae</taxon>
        <taxon>Nocardia</taxon>
    </lineage>
</organism>
<evidence type="ECO:0000256" key="3">
    <source>
        <dbReference type="ARBA" id="ARBA00023163"/>
    </source>
</evidence>
<dbReference type="Gene3D" id="1.10.10.10">
    <property type="entry name" value="Winged helix-like DNA-binding domain superfamily/Winged helix DNA-binding domain"/>
    <property type="match status" value="2"/>
</dbReference>
<dbReference type="Pfam" id="PF01638">
    <property type="entry name" value="HxlR"/>
    <property type="match status" value="2"/>
</dbReference>
<dbReference type="GO" id="GO:0003677">
    <property type="term" value="F:DNA binding"/>
    <property type="evidence" value="ECO:0007669"/>
    <property type="project" value="UniProtKB-KW"/>
</dbReference>
<dbReference type="InterPro" id="IPR036390">
    <property type="entry name" value="WH_DNA-bd_sf"/>
</dbReference>
<keyword evidence="6" id="KW-1185">Reference proteome</keyword>
<proteinExistence type="predicted"/>
<reference evidence="5 6" key="1">
    <citation type="submission" date="2018-09" db="EMBL/GenBank/DDBJ databases">
        <title>Nocardia yunnanensis sp. nov., an actinomycete isolated from a soil sample.</title>
        <authorList>
            <person name="Zhang J."/>
        </authorList>
    </citation>
    <scope>NUCLEOTIDE SEQUENCE [LARGE SCALE GENOMIC DNA]</scope>
    <source>
        <strain evidence="5 6">CFHS0054</strain>
    </source>
</reference>
<dbReference type="Proteomes" id="UP000267164">
    <property type="component" value="Chromosome"/>
</dbReference>
<dbReference type="PANTHER" id="PTHR33204">
    <property type="entry name" value="TRANSCRIPTIONAL REGULATOR, MARR FAMILY"/>
    <property type="match status" value="1"/>
</dbReference>
<dbReference type="RefSeq" id="WP_120742835.1">
    <property type="nucleotide sequence ID" value="NZ_CP032568.1"/>
</dbReference>
<name>A0A386ZMV1_9NOCA</name>
<dbReference type="PROSITE" id="PS51118">
    <property type="entry name" value="HTH_HXLR"/>
    <property type="match status" value="2"/>
</dbReference>
<evidence type="ECO:0000259" key="4">
    <source>
        <dbReference type="PROSITE" id="PS51118"/>
    </source>
</evidence>
<feature type="domain" description="HTH hxlR-type" evidence="4">
    <location>
        <begin position="3"/>
        <end position="103"/>
    </location>
</feature>
<dbReference type="EMBL" id="CP032568">
    <property type="protein sequence ID" value="AYF77905.1"/>
    <property type="molecule type" value="Genomic_DNA"/>
</dbReference>
<gene>
    <name evidence="5" type="ORF">D7D52_33405</name>
</gene>
<evidence type="ECO:0000256" key="2">
    <source>
        <dbReference type="ARBA" id="ARBA00023125"/>
    </source>
</evidence>
<keyword evidence="3" id="KW-0804">Transcription</keyword>
<dbReference type="OrthoDB" id="5183359at2"/>
<accession>A0A386ZMV1</accession>
<dbReference type="AlphaFoldDB" id="A0A386ZMV1"/>
<protein>
    <submittedName>
        <fullName evidence="5">Transcriptional regulator</fullName>
    </submittedName>
</protein>
<dbReference type="InterPro" id="IPR002577">
    <property type="entry name" value="HTH_HxlR"/>
</dbReference>
<keyword evidence="2" id="KW-0238">DNA-binding</keyword>
<evidence type="ECO:0000256" key="1">
    <source>
        <dbReference type="ARBA" id="ARBA00023015"/>
    </source>
</evidence>
<keyword evidence="1" id="KW-0805">Transcription regulation</keyword>
<dbReference type="PANTHER" id="PTHR33204:SF18">
    <property type="entry name" value="TRANSCRIPTIONAL REGULATORY PROTEIN"/>
    <property type="match status" value="1"/>
</dbReference>
<sequence>MTNSVAATFDLLGDRLTLTILRHAFVDHARRFTQWADRTAAPPAVLTARLAALVDAGVLERVPVPDGGRAGATEYRLTELGSATWEILVCVWSWQREWTGEWALLPEFTHTACGHRGPPTVMCRGCGRDVTAHDTAVEMDRDALWQLTSGRRRSTAGPARGDARFDEIMEAIGDRWSAAVTGLALAGVRRFSDFRAALHMSPTTLTERLARLVEAGILHRPEAREYRLTPRGRALFGVFAFLLAWSARAHPETPEPGLLIRHKECGAVLVPALRCRGCGAVLGRRDVRFEPAPTHAALDSPR</sequence>